<dbReference type="Proteomes" id="UP001501442">
    <property type="component" value="Unassembled WGS sequence"/>
</dbReference>
<dbReference type="Pfam" id="PF19939">
    <property type="entry name" value="DUF6401"/>
    <property type="match status" value="1"/>
</dbReference>
<dbReference type="RefSeq" id="WP_345433859.1">
    <property type="nucleotide sequence ID" value="NZ_BAABHK010000008.1"/>
</dbReference>
<keyword evidence="2" id="KW-1185">Reference proteome</keyword>
<protein>
    <submittedName>
        <fullName evidence="1">Uncharacterized protein</fullName>
    </submittedName>
</protein>
<reference evidence="2" key="1">
    <citation type="journal article" date="2019" name="Int. J. Syst. Evol. Microbiol.">
        <title>The Global Catalogue of Microorganisms (GCM) 10K type strain sequencing project: providing services to taxonomists for standard genome sequencing and annotation.</title>
        <authorList>
            <consortium name="The Broad Institute Genomics Platform"/>
            <consortium name="The Broad Institute Genome Sequencing Center for Infectious Disease"/>
            <person name="Wu L."/>
            <person name="Ma J."/>
        </authorList>
    </citation>
    <scope>NUCLEOTIDE SEQUENCE [LARGE SCALE GENOMIC DNA]</scope>
    <source>
        <strain evidence="2">JCM 17939</strain>
    </source>
</reference>
<dbReference type="EMBL" id="BAABHK010000008">
    <property type="protein sequence ID" value="GAA4630156.1"/>
    <property type="molecule type" value="Genomic_DNA"/>
</dbReference>
<organism evidence="1 2">
    <name type="scientific">Actinoallomurus vinaceus</name>
    <dbReference type="NCBI Taxonomy" id="1080074"/>
    <lineage>
        <taxon>Bacteria</taxon>
        <taxon>Bacillati</taxon>
        <taxon>Actinomycetota</taxon>
        <taxon>Actinomycetes</taxon>
        <taxon>Streptosporangiales</taxon>
        <taxon>Thermomonosporaceae</taxon>
        <taxon>Actinoallomurus</taxon>
    </lineage>
</organism>
<gene>
    <name evidence="1" type="ORF">GCM10023196_054330</name>
</gene>
<name>A0ABP8UHL8_9ACTN</name>
<proteinExistence type="predicted"/>
<comment type="caution">
    <text evidence="1">The sequence shown here is derived from an EMBL/GenBank/DDBJ whole genome shotgun (WGS) entry which is preliminary data.</text>
</comment>
<dbReference type="InterPro" id="IPR045647">
    <property type="entry name" value="DUF6401"/>
</dbReference>
<evidence type="ECO:0000313" key="2">
    <source>
        <dbReference type="Proteomes" id="UP001501442"/>
    </source>
</evidence>
<sequence length="101" mass="11183">MPEDLSPELVRQMIDEVGEEGVAAMGRMPGLAAAVDQHSAAIRDVIAGMGEELTPRVLRDYLEGFADAAIERGWWPGDDFDWETVRVVAVCSLIRELQDLR</sequence>
<accession>A0ABP8UHL8</accession>
<evidence type="ECO:0000313" key="1">
    <source>
        <dbReference type="EMBL" id="GAA4630156.1"/>
    </source>
</evidence>